<feature type="transmembrane region" description="Helical" evidence="7">
    <location>
        <begin position="200"/>
        <end position="226"/>
    </location>
</feature>
<evidence type="ECO:0000256" key="6">
    <source>
        <dbReference type="ARBA" id="ARBA00023136"/>
    </source>
</evidence>
<evidence type="ECO:0000256" key="7">
    <source>
        <dbReference type="RuleBase" id="RU363032"/>
    </source>
</evidence>
<dbReference type="CDD" id="cd06261">
    <property type="entry name" value="TM_PBP2"/>
    <property type="match status" value="1"/>
</dbReference>
<feature type="transmembrane region" description="Helical" evidence="7">
    <location>
        <begin position="83"/>
        <end position="106"/>
    </location>
</feature>
<proteinExistence type="inferred from homology"/>
<dbReference type="GO" id="GO:0005886">
    <property type="term" value="C:plasma membrane"/>
    <property type="evidence" value="ECO:0007669"/>
    <property type="project" value="UniProtKB-SubCell"/>
</dbReference>
<dbReference type="SUPFAM" id="SSF161098">
    <property type="entry name" value="MetI-like"/>
    <property type="match status" value="1"/>
</dbReference>
<feature type="transmembrane region" description="Helical" evidence="7">
    <location>
        <begin position="145"/>
        <end position="161"/>
    </location>
</feature>
<feature type="transmembrane region" description="Helical" evidence="7">
    <location>
        <begin position="118"/>
        <end position="139"/>
    </location>
</feature>
<evidence type="ECO:0000256" key="3">
    <source>
        <dbReference type="ARBA" id="ARBA00022475"/>
    </source>
</evidence>
<organism evidence="9 10">
    <name type="scientific">Conexibacter woesei (strain DSM 14684 / CCUG 47730 / CIP 108061 / JCM 11494 / NBRC 100937 / ID131577)</name>
    <dbReference type="NCBI Taxonomy" id="469383"/>
    <lineage>
        <taxon>Bacteria</taxon>
        <taxon>Bacillati</taxon>
        <taxon>Actinomycetota</taxon>
        <taxon>Thermoleophilia</taxon>
        <taxon>Solirubrobacterales</taxon>
        <taxon>Conexibacteraceae</taxon>
        <taxon>Conexibacter</taxon>
    </lineage>
</organism>
<feature type="transmembrane region" description="Helical" evidence="7">
    <location>
        <begin position="246"/>
        <end position="268"/>
    </location>
</feature>
<dbReference type="PROSITE" id="PS50928">
    <property type="entry name" value="ABC_TM1"/>
    <property type="match status" value="1"/>
</dbReference>
<evidence type="ECO:0000256" key="5">
    <source>
        <dbReference type="ARBA" id="ARBA00022989"/>
    </source>
</evidence>
<accession>D3F6I2</accession>
<reference evidence="10" key="2">
    <citation type="submission" date="2010-01" db="EMBL/GenBank/DDBJ databases">
        <title>The complete genome of Conexibacter woesei DSM 14684.</title>
        <authorList>
            <consortium name="US DOE Joint Genome Institute (JGI-PGF)"/>
            <person name="Lucas S."/>
            <person name="Copeland A."/>
            <person name="Lapidus A."/>
            <person name="Glavina del Rio T."/>
            <person name="Dalin E."/>
            <person name="Tice H."/>
            <person name="Bruce D."/>
            <person name="Goodwin L."/>
            <person name="Pitluck S."/>
            <person name="Kyrpides N."/>
            <person name="Mavromatis K."/>
            <person name="Ivanova N."/>
            <person name="Mikhailova N."/>
            <person name="Chertkov O."/>
            <person name="Brettin T."/>
            <person name="Detter J.C."/>
            <person name="Han C."/>
            <person name="Larimer F."/>
            <person name="Land M."/>
            <person name="Hauser L."/>
            <person name="Markowitz V."/>
            <person name="Cheng J.-F."/>
            <person name="Hugenholtz P."/>
            <person name="Woyke T."/>
            <person name="Wu D."/>
            <person name="Pukall R."/>
            <person name="Steenblock K."/>
            <person name="Schneider S."/>
            <person name="Klenk H.-P."/>
            <person name="Eisen J.A."/>
        </authorList>
    </citation>
    <scope>NUCLEOTIDE SEQUENCE [LARGE SCALE GENOMIC DNA]</scope>
    <source>
        <strain evidence="10">DSM 14684 / CIP 108061 / JCM 11494 / NBRC 100937 / ID131577</strain>
    </source>
</reference>
<dbReference type="PANTHER" id="PTHR43386:SF1">
    <property type="entry name" value="D,D-DIPEPTIDE TRANSPORT SYSTEM PERMEASE PROTEIN DDPC-RELATED"/>
    <property type="match status" value="1"/>
</dbReference>
<gene>
    <name evidence="9" type="ordered locus">Cwoe_2325</name>
</gene>
<dbReference type="RefSeq" id="WP_012933800.1">
    <property type="nucleotide sequence ID" value="NC_013739.1"/>
</dbReference>
<comment type="subcellular location">
    <subcellularLocation>
        <location evidence="1 7">Cell membrane</location>
        <topology evidence="1 7">Multi-pass membrane protein</topology>
    </subcellularLocation>
</comment>
<protein>
    <submittedName>
        <fullName evidence="9">Binding-protein-dependent transport systems inner membrane component</fullName>
    </submittedName>
</protein>
<dbReference type="OrthoDB" id="9812701at2"/>
<evidence type="ECO:0000256" key="4">
    <source>
        <dbReference type="ARBA" id="ARBA00022692"/>
    </source>
</evidence>
<feature type="transmembrane region" description="Helical" evidence="7">
    <location>
        <begin position="22"/>
        <end position="41"/>
    </location>
</feature>
<dbReference type="Proteomes" id="UP000008229">
    <property type="component" value="Chromosome"/>
</dbReference>
<feature type="domain" description="ABC transmembrane type-1" evidence="8">
    <location>
        <begin position="79"/>
        <end position="268"/>
    </location>
</feature>
<dbReference type="InterPro" id="IPR000515">
    <property type="entry name" value="MetI-like"/>
</dbReference>
<dbReference type="Gene3D" id="1.10.3720.10">
    <property type="entry name" value="MetI-like"/>
    <property type="match status" value="1"/>
</dbReference>
<dbReference type="AlphaFoldDB" id="D3F6I2"/>
<evidence type="ECO:0000259" key="8">
    <source>
        <dbReference type="PROSITE" id="PS50928"/>
    </source>
</evidence>
<keyword evidence="10" id="KW-1185">Reference proteome</keyword>
<evidence type="ECO:0000256" key="2">
    <source>
        <dbReference type="ARBA" id="ARBA00022448"/>
    </source>
</evidence>
<dbReference type="EMBL" id="CP001854">
    <property type="protein sequence ID" value="ADB50749.1"/>
    <property type="molecule type" value="Genomic_DNA"/>
</dbReference>
<keyword evidence="5 7" id="KW-1133">Transmembrane helix</keyword>
<keyword evidence="2 7" id="KW-0813">Transport</keyword>
<dbReference type="InterPro" id="IPR050366">
    <property type="entry name" value="BP-dependent_transpt_permease"/>
</dbReference>
<comment type="similarity">
    <text evidence="7">Belongs to the binding-protein-dependent transport system permease family.</text>
</comment>
<dbReference type="Pfam" id="PF00528">
    <property type="entry name" value="BPD_transp_1"/>
    <property type="match status" value="1"/>
</dbReference>
<keyword evidence="4 7" id="KW-0812">Transmembrane</keyword>
<name>D3F6I2_CONWI</name>
<dbReference type="HOGENOM" id="CLU_028518_1_1_11"/>
<keyword evidence="6 7" id="KW-0472">Membrane</keyword>
<evidence type="ECO:0000256" key="1">
    <source>
        <dbReference type="ARBA" id="ARBA00004651"/>
    </source>
</evidence>
<dbReference type="GO" id="GO:0055085">
    <property type="term" value="P:transmembrane transport"/>
    <property type="evidence" value="ECO:0007669"/>
    <property type="project" value="InterPro"/>
</dbReference>
<keyword evidence="3" id="KW-1003">Cell membrane</keyword>
<dbReference type="PANTHER" id="PTHR43386">
    <property type="entry name" value="OLIGOPEPTIDE TRANSPORT SYSTEM PERMEASE PROTEIN APPC"/>
    <property type="match status" value="1"/>
</dbReference>
<dbReference type="eggNOG" id="COG1173">
    <property type="taxonomic scope" value="Bacteria"/>
</dbReference>
<dbReference type="InterPro" id="IPR035906">
    <property type="entry name" value="MetI-like_sf"/>
</dbReference>
<evidence type="ECO:0000313" key="10">
    <source>
        <dbReference type="Proteomes" id="UP000008229"/>
    </source>
</evidence>
<dbReference type="KEGG" id="cwo:Cwoe_2325"/>
<evidence type="ECO:0000313" key="9">
    <source>
        <dbReference type="EMBL" id="ADB50749.1"/>
    </source>
</evidence>
<dbReference type="STRING" id="469383.Cwoe_2325"/>
<sequence precursor="true">MSAATQQLAGARRLSRLARPRPALVFVGVVVAVCLLGWLVAPHPVDLPSGRPLTGPSGAHLMGTDEGGRDIFSRVLLGARSTLLSVVAVIFGSLVIGGVVGTLAGLCGGVVDWACMRLTDLFLALPGPVLAIAIVAALGASLRNTLIAVAIVWWPLYARVVRGSVRQLVALPHVDAARMAGASGWRLAWRHVLPGVRSTLLVAASLDVGMLVLSLSLLSFLGLGSAPPAAELGAMAARGMPYLLQQWWVAVFPAAMLALMALAGNVAGDLLRDRGLER</sequence>
<reference evidence="9 10" key="1">
    <citation type="journal article" date="2010" name="Stand. Genomic Sci.">
        <title>Complete genome sequence of Conexibacter woesei type strain (ID131577).</title>
        <authorList>
            <person name="Pukall R."/>
            <person name="Lapidus A."/>
            <person name="Glavina Del Rio T."/>
            <person name="Copeland A."/>
            <person name="Tice H."/>
            <person name="Cheng J.-F."/>
            <person name="Lucas S."/>
            <person name="Chen F."/>
            <person name="Nolan M."/>
            <person name="Bruce D."/>
            <person name="Goodwin L."/>
            <person name="Pitluck S."/>
            <person name="Mavromatis K."/>
            <person name="Ivanova N."/>
            <person name="Ovchinnikova G."/>
            <person name="Pati A."/>
            <person name="Chen A."/>
            <person name="Palaniappan K."/>
            <person name="Land M."/>
            <person name="Hauser L."/>
            <person name="Chang Y.-J."/>
            <person name="Jeffries C.D."/>
            <person name="Chain P."/>
            <person name="Meincke L."/>
            <person name="Sims D."/>
            <person name="Brettin T."/>
            <person name="Detter J.C."/>
            <person name="Rohde M."/>
            <person name="Goeker M."/>
            <person name="Bristow J."/>
            <person name="Eisen J.A."/>
            <person name="Markowitz V."/>
            <person name="Kyrpides N.C."/>
            <person name="Klenk H.-P."/>
            <person name="Hugenholtz P."/>
        </authorList>
    </citation>
    <scope>NUCLEOTIDE SEQUENCE [LARGE SCALE GENOMIC DNA]</scope>
    <source>
        <strain evidence="10">DSM 14684 / CIP 108061 / JCM 11494 / NBRC 100937 / ID131577</strain>
    </source>
</reference>